<evidence type="ECO:0000313" key="4">
    <source>
        <dbReference type="EMBL" id="OLO52088.1"/>
    </source>
</evidence>
<dbReference type="CDD" id="cd06577">
    <property type="entry name" value="PASTA_pknB"/>
    <property type="match status" value="1"/>
</dbReference>
<evidence type="ECO:0000313" key="5">
    <source>
        <dbReference type="Proteomes" id="UP000186855"/>
    </source>
</evidence>
<dbReference type="Gene3D" id="3.30.10.20">
    <property type="match status" value="1"/>
</dbReference>
<dbReference type="Pfam" id="PF03793">
    <property type="entry name" value="PASTA"/>
    <property type="match status" value="1"/>
</dbReference>
<sequence length="228" mass="23920">MSVSQPAAAPERGWRPFLRRWWWAIAIAVVVLGILGNPPGSGAKKPTTAAQTASTTPASVKMPDLSGMAGDKAAEALTAAGITSIPSFKDEAGKETVIKRSNWSVTGQSPSAGESVAANVAVTLTVHHDSADAAASAEVAKPKTTQGLDGVSAAQACGDEWESSLQKQYPSAKIKAHWIADVYAQEYKADEDSWYIKMRVSVDKADFNAECTASGSKESPVVQLGPIY</sequence>
<accession>A0A1Q8VVD9</accession>
<dbReference type="PROSITE" id="PS51178">
    <property type="entry name" value="PASTA"/>
    <property type="match status" value="1"/>
</dbReference>
<dbReference type="EMBL" id="MSKI01000075">
    <property type="protein sequence ID" value="OLO52088.1"/>
    <property type="molecule type" value="Genomic_DNA"/>
</dbReference>
<evidence type="ECO:0000256" key="1">
    <source>
        <dbReference type="SAM" id="MobiDB-lite"/>
    </source>
</evidence>
<dbReference type="AlphaFoldDB" id="A0A1Q8VVD9"/>
<protein>
    <recommendedName>
        <fullName evidence="3">PASTA domain-containing protein</fullName>
    </recommendedName>
</protein>
<name>A0A1Q8VVD9_9ACTO</name>
<proteinExistence type="predicted"/>
<dbReference type="Proteomes" id="UP000186855">
    <property type="component" value="Unassembled WGS sequence"/>
</dbReference>
<dbReference type="InterPro" id="IPR005543">
    <property type="entry name" value="PASTA_dom"/>
</dbReference>
<feature type="transmembrane region" description="Helical" evidence="2">
    <location>
        <begin position="20"/>
        <end position="37"/>
    </location>
</feature>
<dbReference type="SMART" id="SM00740">
    <property type="entry name" value="PASTA"/>
    <property type="match status" value="1"/>
</dbReference>
<feature type="compositionally biased region" description="Low complexity" evidence="1">
    <location>
        <begin position="43"/>
        <end position="59"/>
    </location>
</feature>
<organism evidence="4 5">
    <name type="scientific">Actinomyces oris</name>
    <dbReference type="NCBI Taxonomy" id="544580"/>
    <lineage>
        <taxon>Bacteria</taxon>
        <taxon>Bacillati</taxon>
        <taxon>Actinomycetota</taxon>
        <taxon>Actinomycetes</taxon>
        <taxon>Actinomycetales</taxon>
        <taxon>Actinomycetaceae</taxon>
        <taxon>Actinomyces</taxon>
    </lineage>
</organism>
<keyword evidence="2" id="KW-1133">Transmembrane helix</keyword>
<keyword evidence="2" id="KW-0472">Membrane</keyword>
<keyword evidence="2" id="KW-0812">Transmembrane</keyword>
<feature type="domain" description="PASTA" evidence="3">
    <location>
        <begin position="56"/>
        <end position="128"/>
    </location>
</feature>
<gene>
    <name evidence="4" type="ORF">BKH30_07340</name>
</gene>
<comment type="caution">
    <text evidence="4">The sequence shown here is derived from an EMBL/GenBank/DDBJ whole genome shotgun (WGS) entry which is preliminary data.</text>
</comment>
<evidence type="ECO:0000256" key="2">
    <source>
        <dbReference type="SAM" id="Phobius"/>
    </source>
</evidence>
<evidence type="ECO:0000259" key="3">
    <source>
        <dbReference type="PROSITE" id="PS51178"/>
    </source>
</evidence>
<reference evidence="4 5" key="1">
    <citation type="submission" date="2016-12" db="EMBL/GenBank/DDBJ databases">
        <title>Genomic comparison of strains in the 'Actinomyces naeslundii' group.</title>
        <authorList>
            <person name="Mughal S.R."/>
            <person name="Do T."/>
            <person name="Gilbert S.C."/>
            <person name="Witherden E.A."/>
            <person name="Didelot X."/>
            <person name="Beighton D."/>
        </authorList>
    </citation>
    <scope>NUCLEOTIDE SEQUENCE [LARGE SCALE GENOMIC DNA]</scope>
    <source>
        <strain evidence="4 5">S24V</strain>
    </source>
</reference>
<feature type="region of interest" description="Disordered" evidence="1">
    <location>
        <begin position="41"/>
        <end position="60"/>
    </location>
</feature>